<evidence type="ECO:0000313" key="2">
    <source>
        <dbReference type="EMBL" id="KAK7584313.1"/>
    </source>
</evidence>
<dbReference type="EMBL" id="JBBCAQ010000032">
    <property type="protein sequence ID" value="KAK7584313.1"/>
    <property type="molecule type" value="Genomic_DNA"/>
</dbReference>
<name>A0AAN9Y434_9HEMI</name>
<protein>
    <submittedName>
        <fullName evidence="2">Uncharacterized protein</fullName>
    </submittedName>
</protein>
<evidence type="ECO:0000256" key="1">
    <source>
        <dbReference type="SAM" id="SignalP"/>
    </source>
</evidence>
<reference evidence="2 3" key="1">
    <citation type="submission" date="2024-03" db="EMBL/GenBank/DDBJ databases">
        <title>Adaptation during the transition from Ophiocordyceps entomopathogen to insect associate is accompanied by gene loss and intensified selection.</title>
        <authorList>
            <person name="Ward C.M."/>
            <person name="Onetto C.A."/>
            <person name="Borneman A.R."/>
        </authorList>
    </citation>
    <scope>NUCLEOTIDE SEQUENCE [LARGE SCALE GENOMIC DNA]</scope>
    <source>
        <strain evidence="2">AWRI1</strain>
        <tissue evidence="2">Single Adult Female</tissue>
    </source>
</reference>
<evidence type="ECO:0000313" key="3">
    <source>
        <dbReference type="Proteomes" id="UP001367676"/>
    </source>
</evidence>
<accession>A0AAN9Y434</accession>
<proteinExistence type="predicted"/>
<dbReference type="Proteomes" id="UP001367676">
    <property type="component" value="Unassembled WGS sequence"/>
</dbReference>
<organism evidence="2 3">
    <name type="scientific">Parthenolecanium corni</name>
    <dbReference type="NCBI Taxonomy" id="536013"/>
    <lineage>
        <taxon>Eukaryota</taxon>
        <taxon>Metazoa</taxon>
        <taxon>Ecdysozoa</taxon>
        <taxon>Arthropoda</taxon>
        <taxon>Hexapoda</taxon>
        <taxon>Insecta</taxon>
        <taxon>Pterygota</taxon>
        <taxon>Neoptera</taxon>
        <taxon>Paraneoptera</taxon>
        <taxon>Hemiptera</taxon>
        <taxon>Sternorrhyncha</taxon>
        <taxon>Coccoidea</taxon>
        <taxon>Coccidae</taxon>
        <taxon>Parthenolecanium</taxon>
    </lineage>
</organism>
<comment type="caution">
    <text evidence="2">The sequence shown here is derived from an EMBL/GenBank/DDBJ whole genome shotgun (WGS) entry which is preliminary data.</text>
</comment>
<feature type="signal peptide" evidence="1">
    <location>
        <begin position="1"/>
        <end position="21"/>
    </location>
</feature>
<keyword evidence="3" id="KW-1185">Reference proteome</keyword>
<sequence length="400" mass="43065">MKYSLAVLVAVFLTGISVSDALDKPKTSENEEHNDFLSTGYFLPTLSDLTGRVNEGAKQLEKIGSDVGAKFKRTWTERRQKFPLQDLTDTIRTTSGRWQKAAADTFDTAAQEGIKNGKALIGRLQKVPSGDLTGTLQAKAEQLGQIAPDIYNTVAKRVRKIKPVRARKEESYDDRDIEISESEAVKKLSTSLPSPTAAVTRMKAGATQMKTKATKVGKTGVEKIQSATASAQAKGATMKRKVGEKKAQVVESVKKSAIARISKSEAVNKFSTSLPSPTAVVTGMKAGATQMKTMATRVANMGVAKVKSATDSAKISVSEAEKERGNFLLSPRSLALSLAKGTVQIATFPARHIAKKGAKKFQKTASKTIKEGAEIQKKIVKEGSKAVQRIQKVASRIKPN</sequence>
<keyword evidence="1" id="KW-0732">Signal</keyword>
<gene>
    <name evidence="2" type="ORF">V9T40_005276</name>
</gene>
<feature type="chain" id="PRO_5042880539" evidence="1">
    <location>
        <begin position="22"/>
        <end position="400"/>
    </location>
</feature>
<dbReference type="AlphaFoldDB" id="A0AAN9Y434"/>